<comment type="caution">
    <text evidence="1">The sequence shown here is derived from an EMBL/GenBank/DDBJ whole genome shotgun (WGS) entry which is preliminary data.</text>
</comment>
<proteinExistence type="predicted"/>
<dbReference type="Proteomes" id="UP001234297">
    <property type="component" value="Chromosome 4"/>
</dbReference>
<sequence>MELSLPRFLCHIRNRRSFIPNPPFLHSTAAATLSPNKNPTSLKRSGPSYFASPWPRASTSSDETNTSISNHFEKVSINTNFHFERATDEAVNTDSQSGKVHDEAIGAEAQVQVEPDESINAGETFASVSDEVIATEEYSTATPEAAQAQAIELLDGVNLDYGDSFSIVIYGSGVLVALWILSAIVGAIDSIPLFPKVLEIIGLAYTVWFSYRYLIFKKNRDGLSVKIEELKKKIIGSTSD</sequence>
<protein>
    <submittedName>
        <fullName evidence="1">Uncharacterized protein</fullName>
    </submittedName>
</protein>
<evidence type="ECO:0000313" key="1">
    <source>
        <dbReference type="EMBL" id="KAJ8619062.1"/>
    </source>
</evidence>
<name>A0ACC2KD46_PERAE</name>
<evidence type="ECO:0000313" key="2">
    <source>
        <dbReference type="Proteomes" id="UP001234297"/>
    </source>
</evidence>
<gene>
    <name evidence="1" type="ORF">MRB53_015248</name>
</gene>
<dbReference type="EMBL" id="CM056812">
    <property type="protein sequence ID" value="KAJ8619062.1"/>
    <property type="molecule type" value="Genomic_DNA"/>
</dbReference>
<keyword evidence="2" id="KW-1185">Reference proteome</keyword>
<organism evidence="1 2">
    <name type="scientific">Persea americana</name>
    <name type="common">Avocado</name>
    <dbReference type="NCBI Taxonomy" id="3435"/>
    <lineage>
        <taxon>Eukaryota</taxon>
        <taxon>Viridiplantae</taxon>
        <taxon>Streptophyta</taxon>
        <taxon>Embryophyta</taxon>
        <taxon>Tracheophyta</taxon>
        <taxon>Spermatophyta</taxon>
        <taxon>Magnoliopsida</taxon>
        <taxon>Magnoliidae</taxon>
        <taxon>Laurales</taxon>
        <taxon>Lauraceae</taxon>
        <taxon>Persea</taxon>
    </lineage>
</organism>
<reference evidence="1 2" key="1">
    <citation type="journal article" date="2022" name="Hortic Res">
        <title>A haplotype resolved chromosomal level avocado genome allows analysis of novel avocado genes.</title>
        <authorList>
            <person name="Nath O."/>
            <person name="Fletcher S.J."/>
            <person name="Hayward A."/>
            <person name="Shaw L.M."/>
            <person name="Masouleh A.K."/>
            <person name="Furtado A."/>
            <person name="Henry R.J."/>
            <person name="Mitter N."/>
        </authorList>
    </citation>
    <scope>NUCLEOTIDE SEQUENCE [LARGE SCALE GENOMIC DNA]</scope>
    <source>
        <strain evidence="2">cv. Hass</strain>
    </source>
</reference>
<accession>A0ACC2KD46</accession>